<dbReference type="Proteomes" id="UP000006230">
    <property type="component" value="Unassembled WGS sequence"/>
</dbReference>
<evidence type="ECO:0000313" key="1">
    <source>
        <dbReference type="EMBL" id="EAU48786.1"/>
    </source>
</evidence>
<comment type="caution">
    <text evidence="1">The sequence shown here is derived from an EMBL/GenBank/DDBJ whole genome shotgun (WGS) entry which is preliminary data.</text>
</comment>
<dbReference type="EMBL" id="AATQ01000001">
    <property type="protein sequence ID" value="EAU48786.1"/>
    <property type="molecule type" value="Genomic_DNA"/>
</dbReference>
<dbReference type="AlphaFoldDB" id="Q0FVW6"/>
<evidence type="ECO:0000313" key="2">
    <source>
        <dbReference type="Proteomes" id="UP000006230"/>
    </source>
</evidence>
<gene>
    <name evidence="1" type="ORF">R2601_04398</name>
</gene>
<organism evidence="1 2">
    <name type="scientific">Salipiger bermudensis (strain DSM 26914 / JCM 13377 / KCTC 12554 / HTCC2601)</name>
    <name type="common">Pelagibaca bermudensis</name>
    <dbReference type="NCBI Taxonomy" id="314265"/>
    <lineage>
        <taxon>Bacteria</taxon>
        <taxon>Pseudomonadati</taxon>
        <taxon>Pseudomonadota</taxon>
        <taxon>Alphaproteobacteria</taxon>
        <taxon>Rhodobacterales</taxon>
        <taxon>Roseobacteraceae</taxon>
        <taxon>Salipiger</taxon>
    </lineage>
</organism>
<sequence>MRFFRQYYRLIRHLKNFSRWHWRLACSLISTILVRESNPFHVHVLVELSP</sequence>
<name>Q0FVW6_SALBH</name>
<accession>Q0FVW6</accession>
<dbReference type="HOGENOM" id="CLU_3120884_0_0_5"/>
<protein>
    <submittedName>
        <fullName evidence="1">Uncharacterized protein</fullName>
    </submittedName>
</protein>
<keyword evidence="2" id="KW-1185">Reference proteome</keyword>
<proteinExistence type="predicted"/>
<reference evidence="1 2" key="1">
    <citation type="journal article" date="2010" name="J. Bacteriol.">
        <title>Genome sequences of Pelagibaca bermudensis HTCC2601T and Maritimibacter alkaliphilus HTCC2654T, the type strains of two marine Roseobacter genera.</title>
        <authorList>
            <person name="Thrash J.C."/>
            <person name="Cho J.C."/>
            <person name="Ferriera S."/>
            <person name="Johnson J."/>
            <person name="Vergin K.L."/>
            <person name="Giovannoni S.J."/>
        </authorList>
    </citation>
    <scope>NUCLEOTIDE SEQUENCE [LARGE SCALE GENOMIC DNA]</scope>
    <source>
        <strain evidence="2">DSM 26914 / JCM 13377 / KCTC 12554 / HTCC2601</strain>
    </source>
</reference>